<dbReference type="InterPro" id="IPR029787">
    <property type="entry name" value="Nucleotide_cyclase"/>
</dbReference>
<dbReference type="FunFam" id="3.30.70.270:FF:000001">
    <property type="entry name" value="Diguanylate cyclase domain protein"/>
    <property type="match status" value="1"/>
</dbReference>
<dbReference type="EMBL" id="JAMFTH010000001">
    <property type="protein sequence ID" value="MCP8899386.1"/>
    <property type="molecule type" value="Genomic_DNA"/>
</dbReference>
<dbReference type="AlphaFoldDB" id="A0A9X2HZI0"/>
<keyword evidence="7" id="KW-1185">Reference proteome</keyword>
<dbReference type="Pfam" id="PF00990">
    <property type="entry name" value="GGDEF"/>
    <property type="match status" value="1"/>
</dbReference>
<comment type="catalytic activity">
    <reaction evidence="3">
        <text>2 GTP = 3',3'-c-di-GMP + 2 diphosphate</text>
        <dbReference type="Rhea" id="RHEA:24898"/>
        <dbReference type="ChEBI" id="CHEBI:33019"/>
        <dbReference type="ChEBI" id="CHEBI:37565"/>
        <dbReference type="ChEBI" id="CHEBI:58805"/>
        <dbReference type="EC" id="2.7.7.65"/>
    </reaction>
</comment>
<dbReference type="PANTHER" id="PTHR45138:SF9">
    <property type="entry name" value="DIGUANYLATE CYCLASE DGCM-RELATED"/>
    <property type="match status" value="1"/>
</dbReference>
<dbReference type="InterPro" id="IPR008979">
    <property type="entry name" value="Galactose-bd-like_sf"/>
</dbReference>
<dbReference type="SMART" id="SM00267">
    <property type="entry name" value="GGDEF"/>
    <property type="match status" value="1"/>
</dbReference>
<evidence type="ECO:0000313" key="7">
    <source>
        <dbReference type="Proteomes" id="UP001139319"/>
    </source>
</evidence>
<feature type="transmembrane region" description="Helical" evidence="4">
    <location>
        <begin position="219"/>
        <end position="240"/>
    </location>
</feature>
<dbReference type="Proteomes" id="UP001139319">
    <property type="component" value="Unassembled WGS sequence"/>
</dbReference>
<dbReference type="SUPFAM" id="SSF49785">
    <property type="entry name" value="Galactose-binding domain-like"/>
    <property type="match status" value="1"/>
</dbReference>
<dbReference type="NCBIfam" id="TIGR00254">
    <property type="entry name" value="GGDEF"/>
    <property type="match status" value="1"/>
</dbReference>
<reference evidence="6" key="2">
    <citation type="submission" date="2023-01" db="EMBL/GenBank/DDBJ databases">
        <title>Gilvimarinus xylanilyticus HB14 isolated from Caulerpa lentillifera aquaculture base in Hainan, China.</title>
        <authorList>
            <person name="Zhang Y.-J."/>
        </authorList>
    </citation>
    <scope>NUCLEOTIDE SEQUENCE</scope>
    <source>
        <strain evidence="6">HB14</strain>
    </source>
</reference>
<comment type="caution">
    <text evidence="6">The sequence shown here is derived from an EMBL/GenBank/DDBJ whole genome shotgun (WGS) entry which is preliminary data.</text>
</comment>
<evidence type="ECO:0000256" key="4">
    <source>
        <dbReference type="SAM" id="Phobius"/>
    </source>
</evidence>
<dbReference type="InterPro" id="IPR050469">
    <property type="entry name" value="Diguanylate_Cyclase"/>
</dbReference>
<evidence type="ECO:0000256" key="1">
    <source>
        <dbReference type="ARBA" id="ARBA00001946"/>
    </source>
</evidence>
<dbReference type="Gene3D" id="3.30.70.270">
    <property type="match status" value="1"/>
</dbReference>
<evidence type="ECO:0000256" key="3">
    <source>
        <dbReference type="ARBA" id="ARBA00034247"/>
    </source>
</evidence>
<name>A0A9X2HZI0_9GAMM</name>
<keyword evidence="4" id="KW-0472">Membrane</keyword>
<keyword evidence="4" id="KW-1133">Transmembrane helix</keyword>
<dbReference type="SUPFAM" id="SSF55073">
    <property type="entry name" value="Nucleotide cyclase"/>
    <property type="match status" value="1"/>
</dbReference>
<feature type="domain" description="GGDEF" evidence="5">
    <location>
        <begin position="304"/>
        <end position="433"/>
    </location>
</feature>
<reference evidence="6" key="1">
    <citation type="submission" date="2022-05" db="EMBL/GenBank/DDBJ databases">
        <authorList>
            <person name="Sun H.-N."/>
        </authorList>
    </citation>
    <scope>NUCLEOTIDE SEQUENCE</scope>
    <source>
        <strain evidence="6">HB14</strain>
    </source>
</reference>
<dbReference type="RefSeq" id="WP_253967636.1">
    <property type="nucleotide sequence ID" value="NZ_JAMFTH010000001.1"/>
</dbReference>
<dbReference type="GO" id="GO:0052621">
    <property type="term" value="F:diguanylate cyclase activity"/>
    <property type="evidence" value="ECO:0007669"/>
    <property type="project" value="UniProtKB-EC"/>
</dbReference>
<comment type="cofactor">
    <cofactor evidence="1">
        <name>Mg(2+)</name>
        <dbReference type="ChEBI" id="CHEBI:18420"/>
    </cofactor>
</comment>
<dbReference type="CDD" id="cd01949">
    <property type="entry name" value="GGDEF"/>
    <property type="match status" value="1"/>
</dbReference>
<evidence type="ECO:0000256" key="2">
    <source>
        <dbReference type="ARBA" id="ARBA00012528"/>
    </source>
</evidence>
<organism evidence="6 7">
    <name type="scientific">Gilvimarinus xylanilyticus</name>
    <dbReference type="NCBI Taxonomy" id="2944139"/>
    <lineage>
        <taxon>Bacteria</taxon>
        <taxon>Pseudomonadati</taxon>
        <taxon>Pseudomonadota</taxon>
        <taxon>Gammaproteobacteria</taxon>
        <taxon>Cellvibrionales</taxon>
        <taxon>Cellvibrionaceae</taxon>
        <taxon>Gilvimarinus</taxon>
    </lineage>
</organism>
<accession>A0A9X2HZI0</accession>
<dbReference type="PANTHER" id="PTHR45138">
    <property type="entry name" value="REGULATORY COMPONENTS OF SENSORY TRANSDUCTION SYSTEM"/>
    <property type="match status" value="1"/>
</dbReference>
<dbReference type="InterPro" id="IPR000160">
    <property type="entry name" value="GGDEF_dom"/>
</dbReference>
<protein>
    <recommendedName>
        <fullName evidence="2">diguanylate cyclase</fullName>
        <ecNumber evidence="2">2.7.7.65</ecNumber>
    </recommendedName>
</protein>
<keyword evidence="4" id="KW-0812">Transmembrane</keyword>
<evidence type="ECO:0000313" key="6">
    <source>
        <dbReference type="EMBL" id="MCP8899386.1"/>
    </source>
</evidence>
<dbReference type="EC" id="2.7.7.65" evidence="2"/>
<gene>
    <name evidence="6" type="ORF">M6D89_08770</name>
</gene>
<proteinExistence type="predicted"/>
<dbReference type="PROSITE" id="PS50887">
    <property type="entry name" value="GGDEF"/>
    <property type="match status" value="1"/>
</dbReference>
<sequence length="433" mass="49422">MNNKMRLEKALLVLVCLTALAIFGQDWLLRETVVLEPHSQSNVRLYGDAIAGGATQTQLLENPDGALQWRCDLNAGNPYPYCGMEIFLTQSRSQGLDMSDYRTVRLWLDYEGTNKSVRVFLRNFDPRYSTVSDNISTKYNQVEFAASSPQGFYELSFGDFFVANWWLREKDIPPNLSHPQFDNLVSIEIQSGSTHRLGEQNFTLHRIELIGQRYGTADWYLAIIIVWALLVLVFLLYRVLRLTGELRERKRREQELIEVNALLDSRSRELETLAKTDSLTGAFNRQGIEEAVKQGLWEWRHSRKPFSIVMMDVDHFKAVNDQYGHAAGDLVLTKISALVHEHIRATDLFARWGGEEFVLVCRNTRMNYAEHVARKLKDLIAQQDFAEIGRVTASFGVASLKGGEGVDALFKAADKALYLAKERGRNRVEVAPR</sequence>
<dbReference type="InterPro" id="IPR043128">
    <property type="entry name" value="Rev_trsase/Diguanyl_cyclase"/>
</dbReference>
<evidence type="ECO:0000259" key="5">
    <source>
        <dbReference type="PROSITE" id="PS50887"/>
    </source>
</evidence>